<evidence type="ECO:0008006" key="3">
    <source>
        <dbReference type="Google" id="ProtNLM"/>
    </source>
</evidence>
<accession>A0ABY4JE52</accession>
<protein>
    <recommendedName>
        <fullName evidence="3">RES domain-containing protein</fullName>
    </recommendedName>
</protein>
<evidence type="ECO:0000313" key="2">
    <source>
        <dbReference type="Proteomes" id="UP000829647"/>
    </source>
</evidence>
<reference evidence="1 2" key="1">
    <citation type="submission" date="2022-04" db="EMBL/GenBank/DDBJ databases">
        <title>Hymenobacter sp. isolated from the air.</title>
        <authorList>
            <person name="Won M."/>
            <person name="Lee C.-M."/>
            <person name="Woen H.-Y."/>
            <person name="Kwon S.-W."/>
        </authorList>
    </citation>
    <scope>NUCLEOTIDE SEQUENCE [LARGE SCALE GENOMIC DNA]</scope>
    <source>
        <strain evidence="2">5516 S-25</strain>
    </source>
</reference>
<dbReference type="Proteomes" id="UP000829647">
    <property type="component" value="Chromosome"/>
</dbReference>
<keyword evidence="2" id="KW-1185">Reference proteome</keyword>
<evidence type="ECO:0000313" key="1">
    <source>
        <dbReference type="EMBL" id="UPL51080.1"/>
    </source>
</evidence>
<name>A0ABY4JE52_9BACT</name>
<sequence>MVGYQLEYHGLVHPYTEHLTSDLRIGRLLTLADLVADSPAQLGRRLQAAISRRLRDKMAEVAADYGDSAQLARVSELYEMEDWNATPQRGLRLDTANGAEASLTHFALRPDALLLFHHVSLNRTEFEFLPDETYVFPFARLQLRPLLQPVAQAKKDKK</sequence>
<proteinExistence type="predicted"/>
<dbReference type="RefSeq" id="WP_247976987.1">
    <property type="nucleotide sequence ID" value="NZ_CP095848.1"/>
</dbReference>
<dbReference type="EMBL" id="CP095848">
    <property type="protein sequence ID" value="UPL51080.1"/>
    <property type="molecule type" value="Genomic_DNA"/>
</dbReference>
<gene>
    <name evidence="1" type="ORF">MWH26_09260</name>
</gene>
<organism evidence="1 2">
    <name type="scientific">Hymenobacter sublimis</name>
    <dbReference type="NCBI Taxonomy" id="2933777"/>
    <lineage>
        <taxon>Bacteria</taxon>
        <taxon>Pseudomonadati</taxon>
        <taxon>Bacteroidota</taxon>
        <taxon>Cytophagia</taxon>
        <taxon>Cytophagales</taxon>
        <taxon>Hymenobacteraceae</taxon>
        <taxon>Hymenobacter</taxon>
    </lineage>
</organism>